<keyword evidence="4" id="KW-0227">DNA damage</keyword>
<dbReference type="PROSITE" id="PS00764">
    <property type="entry name" value="ENDONUCLEASE_III_1"/>
    <property type="match status" value="1"/>
</dbReference>
<dbReference type="InterPro" id="IPR011257">
    <property type="entry name" value="DNA_glycosylase"/>
</dbReference>
<dbReference type="Pfam" id="PF10576">
    <property type="entry name" value="EndIII_4Fe-2S"/>
    <property type="match status" value="1"/>
</dbReference>
<dbReference type="GO" id="GO:0032357">
    <property type="term" value="F:oxidized purine DNA binding"/>
    <property type="evidence" value="ECO:0007669"/>
    <property type="project" value="TreeGrafter"/>
</dbReference>
<dbReference type="PANTHER" id="PTHR42944:SF1">
    <property type="entry name" value="ADENINE DNA GLYCOSYLASE"/>
    <property type="match status" value="1"/>
</dbReference>
<dbReference type="Pfam" id="PF00730">
    <property type="entry name" value="HhH-GPD"/>
    <property type="match status" value="1"/>
</dbReference>
<keyword evidence="3" id="KW-0479">Metal-binding</keyword>
<keyword evidence="14" id="KW-1185">Reference proteome</keyword>
<dbReference type="FunFam" id="1.10.340.30:FF:000001">
    <property type="entry name" value="Endonuclease III"/>
    <property type="match status" value="1"/>
</dbReference>
<dbReference type="GO" id="GO:0000701">
    <property type="term" value="F:purine-specific mismatch base pair DNA N-glycosylase activity"/>
    <property type="evidence" value="ECO:0007669"/>
    <property type="project" value="TreeGrafter"/>
</dbReference>
<keyword evidence="6" id="KW-0408">Iron</keyword>
<dbReference type="PIRSF" id="PIRSF001435">
    <property type="entry name" value="Nth"/>
    <property type="match status" value="1"/>
</dbReference>
<dbReference type="GO" id="GO:0006284">
    <property type="term" value="P:base-excision repair"/>
    <property type="evidence" value="ECO:0007669"/>
    <property type="project" value="InterPro"/>
</dbReference>
<dbReference type="SUPFAM" id="SSF48150">
    <property type="entry name" value="DNA-glycosylase"/>
    <property type="match status" value="1"/>
</dbReference>
<dbReference type="Proteomes" id="UP000053352">
    <property type="component" value="Unassembled WGS sequence"/>
</dbReference>
<evidence type="ECO:0000256" key="9">
    <source>
        <dbReference type="ARBA" id="ARBA00023295"/>
    </source>
</evidence>
<comment type="catalytic activity">
    <reaction evidence="10">
        <text>Hydrolyzes mismatched double-stranded DNA and polynucleotides, releasing free thymine.</text>
        <dbReference type="EC" id="3.2.2.29"/>
    </reaction>
</comment>
<dbReference type="GO" id="GO:0046872">
    <property type="term" value="F:metal ion binding"/>
    <property type="evidence" value="ECO:0007669"/>
    <property type="project" value="UniProtKB-KW"/>
</dbReference>
<proteinExistence type="inferred from homology"/>
<dbReference type="GO" id="GO:0141016">
    <property type="term" value="F:G/T mismatch-specific thymine-DNA glycosylase activity"/>
    <property type="evidence" value="ECO:0007669"/>
    <property type="project" value="UniProtKB-EC"/>
</dbReference>
<evidence type="ECO:0000256" key="6">
    <source>
        <dbReference type="ARBA" id="ARBA00023004"/>
    </source>
</evidence>
<dbReference type="GO" id="GO:0051539">
    <property type="term" value="F:4 iron, 4 sulfur cluster binding"/>
    <property type="evidence" value="ECO:0007669"/>
    <property type="project" value="InterPro"/>
</dbReference>
<keyword evidence="8" id="KW-0234">DNA repair</keyword>
<reference evidence="13 14" key="1">
    <citation type="submission" date="2015-11" db="EMBL/GenBank/DDBJ databases">
        <title>Genome sequence of Pyrodictium occultum PL-19, a marine hyperthermophilic archaeon isolated from Volcano, Italy.</title>
        <authorList>
            <person name="Utturkar S."/>
            <person name="Huber H."/>
            <person name="Leptihn S."/>
            <person name="Brown S."/>
            <person name="Stetter K.O."/>
            <person name="Podar M."/>
        </authorList>
    </citation>
    <scope>NUCLEOTIDE SEQUENCE [LARGE SCALE GENOMIC DNA]</scope>
    <source>
        <strain evidence="13 14">PL-19</strain>
    </source>
</reference>
<comment type="caution">
    <text evidence="13">The sequence shown here is derived from an EMBL/GenBank/DDBJ whole genome shotgun (WGS) entry which is preliminary data.</text>
</comment>
<protein>
    <recommendedName>
        <fullName evidence="11">thymine-DNA glycosylase</fullName>
        <ecNumber evidence="11">3.2.2.29</ecNumber>
    </recommendedName>
</protein>
<dbReference type="EMBL" id="LNTB01000001">
    <property type="protein sequence ID" value="KSW12281.1"/>
    <property type="molecule type" value="Genomic_DNA"/>
</dbReference>
<evidence type="ECO:0000256" key="11">
    <source>
        <dbReference type="ARBA" id="ARBA00066769"/>
    </source>
</evidence>
<dbReference type="InterPro" id="IPR003651">
    <property type="entry name" value="Endonuclease3_FeS-loop_motif"/>
</dbReference>
<dbReference type="EC" id="3.2.2.29" evidence="11"/>
<evidence type="ECO:0000256" key="2">
    <source>
        <dbReference type="ARBA" id="ARBA00008343"/>
    </source>
</evidence>
<dbReference type="RefSeq" id="WP_058370961.1">
    <property type="nucleotide sequence ID" value="NZ_LNTB01000001.1"/>
</dbReference>
<dbReference type="PANTHER" id="PTHR42944">
    <property type="entry name" value="ADENINE DNA GLYCOSYLASE"/>
    <property type="match status" value="1"/>
</dbReference>
<evidence type="ECO:0000256" key="3">
    <source>
        <dbReference type="ARBA" id="ARBA00022723"/>
    </source>
</evidence>
<evidence type="ECO:0000313" key="14">
    <source>
        <dbReference type="Proteomes" id="UP000053352"/>
    </source>
</evidence>
<dbReference type="InterPro" id="IPR003265">
    <property type="entry name" value="HhH-GPD_domain"/>
</dbReference>
<evidence type="ECO:0000256" key="4">
    <source>
        <dbReference type="ARBA" id="ARBA00022763"/>
    </source>
</evidence>
<organism evidence="13 14">
    <name type="scientific">Pyrodictium occultum</name>
    <dbReference type="NCBI Taxonomy" id="2309"/>
    <lineage>
        <taxon>Archaea</taxon>
        <taxon>Thermoproteota</taxon>
        <taxon>Thermoprotei</taxon>
        <taxon>Desulfurococcales</taxon>
        <taxon>Pyrodictiaceae</taxon>
        <taxon>Pyrodictium</taxon>
    </lineage>
</organism>
<evidence type="ECO:0000256" key="5">
    <source>
        <dbReference type="ARBA" id="ARBA00022801"/>
    </source>
</evidence>
<keyword evidence="5" id="KW-0378">Hydrolase</keyword>
<dbReference type="InterPro" id="IPR044298">
    <property type="entry name" value="MIG/MutY"/>
</dbReference>
<gene>
    <name evidence="13" type="ORF">CF15_05900</name>
</gene>
<keyword evidence="9" id="KW-0326">Glycosidase</keyword>
<dbReference type="SMART" id="SM00478">
    <property type="entry name" value="ENDO3c"/>
    <property type="match status" value="1"/>
</dbReference>
<dbReference type="GO" id="GO:0034039">
    <property type="term" value="F:8-oxo-7,8-dihydroguanine DNA N-glycosylase activity"/>
    <property type="evidence" value="ECO:0007669"/>
    <property type="project" value="TreeGrafter"/>
</dbReference>
<name>A0A0V8RW33_PYROC</name>
<evidence type="ECO:0000256" key="1">
    <source>
        <dbReference type="ARBA" id="ARBA00001966"/>
    </source>
</evidence>
<dbReference type="Gene3D" id="1.10.1670.10">
    <property type="entry name" value="Helix-hairpin-Helix base-excision DNA repair enzymes (C-terminal)"/>
    <property type="match status" value="1"/>
</dbReference>
<comment type="similarity">
    <text evidence="2">Belongs to the Nth/MutY family.</text>
</comment>
<dbReference type="SMART" id="SM00525">
    <property type="entry name" value="FES"/>
    <property type="match status" value="1"/>
</dbReference>
<dbReference type="AlphaFoldDB" id="A0A0V8RW33"/>
<evidence type="ECO:0000256" key="8">
    <source>
        <dbReference type="ARBA" id="ARBA00023204"/>
    </source>
</evidence>
<accession>A0A0V8RW33</accession>
<dbReference type="InterPro" id="IPR004035">
    <property type="entry name" value="Endouclease-III_FeS-bd_BS"/>
</dbReference>
<sequence>MLLADSGKIREFRRRIIEWYRVHGDRGLPWRNTSNAWAILVAALLLRKTTTKQVIKVYEEFIKRYPSPKALLNAEENEVKEVIRPLGIEHQRTRHLIELARLVEEKLGGRIPCDKEKLKKLPGVGDYIASEVLLGACDRPEPLLDRNMIRVIERVFSVKSAKKRPHTDPKLWAFAKMLVPKDPESARDFNYGVLDFARKVCTARSPKCSECPVRDICSYYFEDRSKKQA</sequence>
<dbReference type="Gene3D" id="1.10.340.30">
    <property type="entry name" value="Hypothetical protein, domain 2"/>
    <property type="match status" value="1"/>
</dbReference>
<evidence type="ECO:0000256" key="10">
    <source>
        <dbReference type="ARBA" id="ARBA00052915"/>
    </source>
</evidence>
<evidence type="ECO:0000259" key="12">
    <source>
        <dbReference type="SMART" id="SM00478"/>
    </source>
</evidence>
<keyword evidence="7" id="KW-0411">Iron-sulfur</keyword>
<dbReference type="GO" id="GO:0035485">
    <property type="term" value="F:adenine/guanine mispair binding"/>
    <property type="evidence" value="ECO:0007669"/>
    <property type="project" value="TreeGrafter"/>
</dbReference>
<evidence type="ECO:0000256" key="7">
    <source>
        <dbReference type="ARBA" id="ARBA00023014"/>
    </source>
</evidence>
<comment type="cofactor">
    <cofactor evidence="1">
        <name>[4Fe-4S] cluster</name>
        <dbReference type="ChEBI" id="CHEBI:49883"/>
    </cofactor>
</comment>
<dbReference type="InterPro" id="IPR023170">
    <property type="entry name" value="HhH_base_excis_C"/>
</dbReference>
<feature type="domain" description="HhH-GPD" evidence="12">
    <location>
        <begin position="45"/>
        <end position="199"/>
    </location>
</feature>
<dbReference type="CDD" id="cd00056">
    <property type="entry name" value="ENDO3c"/>
    <property type="match status" value="1"/>
</dbReference>
<evidence type="ECO:0000313" key="13">
    <source>
        <dbReference type="EMBL" id="KSW12281.1"/>
    </source>
</evidence>
<dbReference type="OrthoDB" id="19248at2157"/>
<dbReference type="STRING" id="2309.CF15_05900"/>
<dbReference type="GO" id="GO:0006298">
    <property type="term" value="P:mismatch repair"/>
    <property type="evidence" value="ECO:0007669"/>
    <property type="project" value="TreeGrafter"/>
</dbReference>